<evidence type="ECO:0000256" key="5">
    <source>
        <dbReference type="SAM" id="MobiDB-lite"/>
    </source>
</evidence>
<dbReference type="InterPro" id="IPR001841">
    <property type="entry name" value="Znf_RING"/>
</dbReference>
<dbReference type="SUPFAM" id="SSF57850">
    <property type="entry name" value="RING/U-box"/>
    <property type="match status" value="1"/>
</dbReference>
<keyword evidence="1" id="KW-0479">Metal-binding</keyword>
<keyword evidence="2 4" id="KW-0863">Zinc-finger</keyword>
<accession>A0AAX6II78</accession>
<dbReference type="GO" id="GO:0008270">
    <property type="term" value="F:zinc ion binding"/>
    <property type="evidence" value="ECO:0007669"/>
    <property type="project" value="UniProtKB-KW"/>
</dbReference>
<dbReference type="PROSITE" id="PS50089">
    <property type="entry name" value="ZF_RING_2"/>
    <property type="match status" value="1"/>
</dbReference>
<dbReference type="EMBL" id="JANAVB010001599">
    <property type="protein sequence ID" value="KAJ6852758.1"/>
    <property type="molecule type" value="Genomic_DNA"/>
</dbReference>
<feature type="region of interest" description="Disordered" evidence="5">
    <location>
        <begin position="1"/>
        <end position="85"/>
    </location>
</feature>
<dbReference type="PANTHER" id="PTHR45931:SF3">
    <property type="entry name" value="RING ZINC FINGER-CONTAINING PROTEIN"/>
    <property type="match status" value="1"/>
</dbReference>
<evidence type="ECO:0000313" key="7">
    <source>
        <dbReference type="EMBL" id="KAJ6852758.1"/>
    </source>
</evidence>
<reference evidence="7" key="1">
    <citation type="journal article" date="2023" name="GigaByte">
        <title>Genome assembly of the bearded iris, Iris pallida Lam.</title>
        <authorList>
            <person name="Bruccoleri R.E."/>
            <person name="Oakeley E.J."/>
            <person name="Faust A.M.E."/>
            <person name="Altorfer M."/>
            <person name="Dessus-Babus S."/>
            <person name="Burckhardt D."/>
            <person name="Oertli M."/>
            <person name="Naumann U."/>
            <person name="Petersen F."/>
            <person name="Wong J."/>
        </authorList>
    </citation>
    <scope>NUCLEOTIDE SEQUENCE</scope>
    <source>
        <strain evidence="7">GSM-AAB239-AS_SAM_17_03QT</strain>
    </source>
</reference>
<organism evidence="7 8">
    <name type="scientific">Iris pallida</name>
    <name type="common">Sweet iris</name>
    <dbReference type="NCBI Taxonomy" id="29817"/>
    <lineage>
        <taxon>Eukaryota</taxon>
        <taxon>Viridiplantae</taxon>
        <taxon>Streptophyta</taxon>
        <taxon>Embryophyta</taxon>
        <taxon>Tracheophyta</taxon>
        <taxon>Spermatophyta</taxon>
        <taxon>Magnoliopsida</taxon>
        <taxon>Liliopsida</taxon>
        <taxon>Asparagales</taxon>
        <taxon>Iridaceae</taxon>
        <taxon>Iridoideae</taxon>
        <taxon>Irideae</taxon>
        <taxon>Iris</taxon>
    </lineage>
</organism>
<evidence type="ECO:0000256" key="2">
    <source>
        <dbReference type="ARBA" id="ARBA00022771"/>
    </source>
</evidence>
<dbReference type="GO" id="GO:0061630">
    <property type="term" value="F:ubiquitin protein ligase activity"/>
    <property type="evidence" value="ECO:0007669"/>
    <property type="project" value="TreeGrafter"/>
</dbReference>
<dbReference type="AlphaFoldDB" id="A0AAX6II78"/>
<sequence length="263" mass="29266">MTVSSKFLFSFRPSSSGRSSDPDPASPETPPLRRDRPRPRHGHGHGHSHGHGSRYHHRLDSDAQRPSRLEHESARLERRSSDEFEASNRSSGVVACLVSRSKVIRNDRLPDAVVQARERLLERLRGLSLTESRQTSTVSGISLEQFVVSSCSNADGFRGLEVETPRHLLEANTPHTESTPDLSKKKPPRISWEALCSLQHQVCSSSEGSGDKGESAECYICLETFCEGDALIRLHCCHRFHPSCLEPWIQICGDCPCCRATVC</sequence>
<feature type="compositionally biased region" description="Basic and acidic residues" evidence="5">
    <location>
        <begin position="58"/>
        <end position="82"/>
    </location>
</feature>
<feature type="compositionally biased region" description="Basic residues" evidence="5">
    <location>
        <begin position="35"/>
        <end position="57"/>
    </location>
</feature>
<evidence type="ECO:0000256" key="3">
    <source>
        <dbReference type="ARBA" id="ARBA00022833"/>
    </source>
</evidence>
<feature type="compositionally biased region" description="Low complexity" evidence="5">
    <location>
        <begin position="9"/>
        <end position="23"/>
    </location>
</feature>
<dbReference type="Proteomes" id="UP001140949">
    <property type="component" value="Unassembled WGS sequence"/>
</dbReference>
<comment type="caution">
    <text evidence="7">The sequence shown here is derived from an EMBL/GenBank/DDBJ whole genome shotgun (WGS) entry which is preliminary data.</text>
</comment>
<dbReference type="PANTHER" id="PTHR45931">
    <property type="entry name" value="SI:CH211-59O9.10"/>
    <property type="match status" value="1"/>
</dbReference>
<keyword evidence="8" id="KW-1185">Reference proteome</keyword>
<evidence type="ECO:0000256" key="1">
    <source>
        <dbReference type="ARBA" id="ARBA00022723"/>
    </source>
</evidence>
<keyword evidence="3" id="KW-0862">Zinc</keyword>
<dbReference type="GO" id="GO:0006511">
    <property type="term" value="P:ubiquitin-dependent protein catabolic process"/>
    <property type="evidence" value="ECO:0007669"/>
    <property type="project" value="TreeGrafter"/>
</dbReference>
<evidence type="ECO:0000259" key="6">
    <source>
        <dbReference type="PROSITE" id="PS50089"/>
    </source>
</evidence>
<dbReference type="InterPro" id="IPR013083">
    <property type="entry name" value="Znf_RING/FYVE/PHD"/>
</dbReference>
<evidence type="ECO:0000313" key="8">
    <source>
        <dbReference type="Proteomes" id="UP001140949"/>
    </source>
</evidence>
<reference evidence="7" key="2">
    <citation type="submission" date="2023-04" db="EMBL/GenBank/DDBJ databases">
        <authorList>
            <person name="Bruccoleri R.E."/>
            <person name="Oakeley E.J."/>
            <person name="Faust A.-M."/>
            <person name="Dessus-Babus S."/>
            <person name="Altorfer M."/>
            <person name="Burckhardt D."/>
            <person name="Oertli M."/>
            <person name="Naumann U."/>
            <person name="Petersen F."/>
            <person name="Wong J."/>
        </authorList>
    </citation>
    <scope>NUCLEOTIDE SEQUENCE</scope>
    <source>
        <strain evidence="7">GSM-AAB239-AS_SAM_17_03QT</strain>
        <tissue evidence="7">Leaf</tissue>
    </source>
</reference>
<dbReference type="GO" id="GO:0005634">
    <property type="term" value="C:nucleus"/>
    <property type="evidence" value="ECO:0007669"/>
    <property type="project" value="TreeGrafter"/>
</dbReference>
<proteinExistence type="predicted"/>
<protein>
    <submittedName>
        <fullName evidence="7">E3 ubiquitin-protein ligase RHY1A</fullName>
    </submittedName>
</protein>
<dbReference type="InterPro" id="IPR051834">
    <property type="entry name" value="RING_finger_E3_ligase"/>
</dbReference>
<feature type="domain" description="RING-type" evidence="6">
    <location>
        <begin position="218"/>
        <end position="259"/>
    </location>
</feature>
<gene>
    <name evidence="7" type="ORF">M6B38_253340</name>
</gene>
<evidence type="ECO:0000256" key="4">
    <source>
        <dbReference type="PROSITE-ProRule" id="PRU00175"/>
    </source>
</evidence>
<dbReference type="Gene3D" id="3.30.40.10">
    <property type="entry name" value="Zinc/RING finger domain, C3HC4 (zinc finger)"/>
    <property type="match status" value="1"/>
</dbReference>
<name>A0AAX6II78_IRIPA</name>
<dbReference type="Pfam" id="PF13639">
    <property type="entry name" value="zf-RING_2"/>
    <property type="match status" value="1"/>
</dbReference>